<evidence type="ECO:0000256" key="12">
    <source>
        <dbReference type="ARBA" id="ARBA00022777"/>
    </source>
</evidence>
<dbReference type="EC" id="2.7.11.1" evidence="2"/>
<protein>
    <recommendedName>
        <fullName evidence="2">non-specific serine/threonine protein kinase</fullName>
        <ecNumber evidence="2">2.7.11.1</ecNumber>
    </recommendedName>
</protein>
<keyword evidence="4" id="KW-0723">Serine/threonine-protein kinase</keyword>
<dbReference type="Proteomes" id="UP000236291">
    <property type="component" value="Unassembled WGS sequence"/>
</dbReference>
<dbReference type="InterPro" id="IPR001245">
    <property type="entry name" value="Ser-Thr/Tyr_kinase_cat_dom"/>
</dbReference>
<evidence type="ECO:0000256" key="13">
    <source>
        <dbReference type="ARBA" id="ARBA00022840"/>
    </source>
</evidence>
<dbReference type="SMART" id="SM00220">
    <property type="entry name" value="S_TKc"/>
    <property type="match status" value="1"/>
</dbReference>
<evidence type="ECO:0000256" key="7">
    <source>
        <dbReference type="ARBA" id="ARBA00022679"/>
    </source>
</evidence>
<comment type="catalytic activity">
    <reaction evidence="18">
        <text>L-threonyl-[protein] + ATP = O-phospho-L-threonyl-[protein] + ADP + H(+)</text>
        <dbReference type="Rhea" id="RHEA:46608"/>
        <dbReference type="Rhea" id="RHEA-COMP:11060"/>
        <dbReference type="Rhea" id="RHEA-COMP:11605"/>
        <dbReference type="ChEBI" id="CHEBI:15378"/>
        <dbReference type="ChEBI" id="CHEBI:30013"/>
        <dbReference type="ChEBI" id="CHEBI:30616"/>
        <dbReference type="ChEBI" id="CHEBI:61977"/>
        <dbReference type="ChEBI" id="CHEBI:456216"/>
        <dbReference type="EC" id="2.7.11.1"/>
    </reaction>
</comment>
<dbReference type="STRING" id="57577.A0A2K3K5L9"/>
<dbReference type="Pfam" id="PF07714">
    <property type="entry name" value="PK_Tyr_Ser-Thr"/>
    <property type="match status" value="1"/>
</dbReference>
<name>A0A2K3K5L9_TRIPR</name>
<evidence type="ECO:0000256" key="15">
    <source>
        <dbReference type="ARBA" id="ARBA00023136"/>
    </source>
</evidence>
<dbReference type="PROSITE" id="PS50011">
    <property type="entry name" value="PROTEIN_KINASE_DOM"/>
    <property type="match status" value="1"/>
</dbReference>
<evidence type="ECO:0000256" key="14">
    <source>
        <dbReference type="ARBA" id="ARBA00022989"/>
    </source>
</evidence>
<gene>
    <name evidence="21" type="ORF">L195_g052529</name>
</gene>
<dbReference type="AlphaFoldDB" id="A0A2K3K5L9"/>
<dbReference type="GO" id="GO:0005524">
    <property type="term" value="F:ATP binding"/>
    <property type="evidence" value="ECO:0007669"/>
    <property type="project" value="UniProtKB-KW"/>
</dbReference>
<evidence type="ECO:0000256" key="10">
    <source>
        <dbReference type="ARBA" id="ARBA00022737"/>
    </source>
</evidence>
<keyword evidence="10" id="KW-0677">Repeat</keyword>
<evidence type="ECO:0000256" key="17">
    <source>
        <dbReference type="ARBA" id="ARBA00023180"/>
    </source>
</evidence>
<proteinExistence type="predicted"/>
<keyword evidence="3" id="KW-1003">Cell membrane</keyword>
<organism evidence="21 22">
    <name type="scientific">Trifolium pratense</name>
    <name type="common">Red clover</name>
    <dbReference type="NCBI Taxonomy" id="57577"/>
    <lineage>
        <taxon>Eukaryota</taxon>
        <taxon>Viridiplantae</taxon>
        <taxon>Streptophyta</taxon>
        <taxon>Embryophyta</taxon>
        <taxon>Tracheophyta</taxon>
        <taxon>Spermatophyta</taxon>
        <taxon>Magnoliopsida</taxon>
        <taxon>eudicotyledons</taxon>
        <taxon>Gunneridae</taxon>
        <taxon>Pentapetalae</taxon>
        <taxon>rosids</taxon>
        <taxon>fabids</taxon>
        <taxon>Fabales</taxon>
        <taxon>Fabaceae</taxon>
        <taxon>Papilionoideae</taxon>
        <taxon>50 kb inversion clade</taxon>
        <taxon>NPAAA clade</taxon>
        <taxon>Hologalegina</taxon>
        <taxon>IRL clade</taxon>
        <taxon>Trifolieae</taxon>
        <taxon>Trifolium</taxon>
    </lineage>
</organism>
<dbReference type="FunFam" id="1.10.510.10:FF:000358">
    <property type="entry name" value="Putative leucine-rich repeat receptor-like serine/threonine-protein kinase"/>
    <property type="match status" value="1"/>
</dbReference>
<dbReference type="EMBL" id="ASHM01085613">
    <property type="protein sequence ID" value="PNX61572.1"/>
    <property type="molecule type" value="Genomic_DNA"/>
</dbReference>
<dbReference type="InterPro" id="IPR000719">
    <property type="entry name" value="Prot_kinase_dom"/>
</dbReference>
<evidence type="ECO:0000259" key="20">
    <source>
        <dbReference type="PROSITE" id="PS50011"/>
    </source>
</evidence>
<keyword evidence="16 21" id="KW-0675">Receptor</keyword>
<evidence type="ECO:0000256" key="16">
    <source>
        <dbReference type="ARBA" id="ARBA00023170"/>
    </source>
</evidence>
<reference evidence="21 22" key="1">
    <citation type="journal article" date="2014" name="Am. J. Bot.">
        <title>Genome assembly and annotation for red clover (Trifolium pratense; Fabaceae).</title>
        <authorList>
            <person name="Istvanek J."/>
            <person name="Jaros M."/>
            <person name="Krenek A."/>
            <person name="Repkova J."/>
        </authorList>
    </citation>
    <scope>NUCLEOTIDE SEQUENCE [LARGE SCALE GENOMIC DNA]</scope>
    <source>
        <strain evidence="22">cv. Tatra</strain>
        <tissue evidence="21">Young leaves</tissue>
    </source>
</reference>
<evidence type="ECO:0000256" key="19">
    <source>
        <dbReference type="ARBA" id="ARBA00048679"/>
    </source>
</evidence>
<keyword evidence="11" id="KW-0547">Nucleotide-binding</keyword>
<evidence type="ECO:0000256" key="1">
    <source>
        <dbReference type="ARBA" id="ARBA00004162"/>
    </source>
</evidence>
<dbReference type="Gene3D" id="1.10.510.10">
    <property type="entry name" value="Transferase(Phosphotransferase) domain 1"/>
    <property type="match status" value="1"/>
</dbReference>
<evidence type="ECO:0000256" key="3">
    <source>
        <dbReference type="ARBA" id="ARBA00022475"/>
    </source>
</evidence>
<dbReference type="SUPFAM" id="SSF56112">
    <property type="entry name" value="Protein kinase-like (PK-like)"/>
    <property type="match status" value="1"/>
</dbReference>
<evidence type="ECO:0000313" key="21">
    <source>
        <dbReference type="EMBL" id="PNX61572.1"/>
    </source>
</evidence>
<keyword evidence="5" id="KW-0597">Phosphoprotein</keyword>
<comment type="subcellular location">
    <subcellularLocation>
        <location evidence="1">Cell membrane</location>
        <topology evidence="1">Single-pass membrane protein</topology>
    </subcellularLocation>
</comment>
<dbReference type="InterPro" id="IPR008271">
    <property type="entry name" value="Ser/Thr_kinase_AS"/>
</dbReference>
<evidence type="ECO:0000256" key="6">
    <source>
        <dbReference type="ARBA" id="ARBA00022614"/>
    </source>
</evidence>
<evidence type="ECO:0000256" key="4">
    <source>
        <dbReference type="ARBA" id="ARBA00022527"/>
    </source>
</evidence>
<feature type="domain" description="Protein kinase" evidence="20">
    <location>
        <begin position="1"/>
        <end position="190"/>
    </location>
</feature>
<evidence type="ECO:0000256" key="8">
    <source>
        <dbReference type="ARBA" id="ARBA00022692"/>
    </source>
</evidence>
<keyword evidence="9" id="KW-0732">Signal</keyword>
<keyword evidence="7" id="KW-0808">Transferase</keyword>
<feature type="non-terminal residue" evidence="21">
    <location>
        <position position="190"/>
    </location>
</feature>
<reference evidence="21 22" key="2">
    <citation type="journal article" date="2017" name="Front. Plant Sci.">
        <title>Gene Classification and Mining of Molecular Markers Useful in Red Clover (Trifolium pratense) Breeding.</title>
        <authorList>
            <person name="Istvanek J."/>
            <person name="Dluhosova J."/>
            <person name="Dluhos P."/>
            <person name="Patkova L."/>
            <person name="Nedelnik J."/>
            <person name="Repkova J."/>
        </authorList>
    </citation>
    <scope>NUCLEOTIDE SEQUENCE [LARGE SCALE GENOMIC DNA]</scope>
    <source>
        <strain evidence="22">cv. Tatra</strain>
        <tissue evidence="21">Young leaves</tissue>
    </source>
</reference>
<dbReference type="GO" id="GO:0005886">
    <property type="term" value="C:plasma membrane"/>
    <property type="evidence" value="ECO:0007669"/>
    <property type="project" value="UniProtKB-SubCell"/>
</dbReference>
<evidence type="ECO:0000256" key="2">
    <source>
        <dbReference type="ARBA" id="ARBA00012513"/>
    </source>
</evidence>
<keyword evidence="13" id="KW-0067">ATP-binding</keyword>
<dbReference type="InterPro" id="IPR011009">
    <property type="entry name" value="Kinase-like_dom_sf"/>
</dbReference>
<evidence type="ECO:0000256" key="11">
    <source>
        <dbReference type="ARBA" id="ARBA00022741"/>
    </source>
</evidence>
<dbReference type="PROSITE" id="PS00108">
    <property type="entry name" value="PROTEIN_KINASE_ST"/>
    <property type="match status" value="1"/>
</dbReference>
<dbReference type="GO" id="GO:0004674">
    <property type="term" value="F:protein serine/threonine kinase activity"/>
    <property type="evidence" value="ECO:0007669"/>
    <property type="project" value="UniProtKB-KW"/>
</dbReference>
<keyword evidence="12 21" id="KW-0418">Kinase</keyword>
<keyword evidence="15" id="KW-0472">Membrane</keyword>
<dbReference type="InterPro" id="IPR051809">
    <property type="entry name" value="Plant_receptor-like_S/T_kinase"/>
</dbReference>
<keyword evidence="8" id="KW-0812">Transmembrane</keyword>
<comment type="catalytic activity">
    <reaction evidence="19">
        <text>L-seryl-[protein] + ATP = O-phospho-L-seryl-[protein] + ADP + H(+)</text>
        <dbReference type="Rhea" id="RHEA:17989"/>
        <dbReference type="Rhea" id="RHEA-COMP:9863"/>
        <dbReference type="Rhea" id="RHEA-COMP:11604"/>
        <dbReference type="ChEBI" id="CHEBI:15378"/>
        <dbReference type="ChEBI" id="CHEBI:29999"/>
        <dbReference type="ChEBI" id="CHEBI:30616"/>
        <dbReference type="ChEBI" id="CHEBI:83421"/>
        <dbReference type="ChEBI" id="CHEBI:456216"/>
        <dbReference type="EC" id="2.7.11.1"/>
    </reaction>
</comment>
<evidence type="ECO:0000313" key="22">
    <source>
        <dbReference type="Proteomes" id="UP000236291"/>
    </source>
</evidence>
<evidence type="ECO:0000256" key="5">
    <source>
        <dbReference type="ARBA" id="ARBA00022553"/>
    </source>
</evidence>
<dbReference type="PANTHER" id="PTHR27008">
    <property type="entry name" value="OS04G0122200 PROTEIN"/>
    <property type="match status" value="1"/>
</dbReference>
<accession>A0A2K3K5L9</accession>
<keyword evidence="6" id="KW-0433">Leucine-rich repeat</keyword>
<evidence type="ECO:0000256" key="18">
    <source>
        <dbReference type="ARBA" id="ARBA00047899"/>
    </source>
</evidence>
<evidence type="ECO:0000256" key="9">
    <source>
        <dbReference type="ARBA" id="ARBA00022729"/>
    </source>
</evidence>
<keyword evidence="14" id="KW-1133">Transmembrane helix</keyword>
<sequence length="190" mass="21340">MIAVKVIDLQSEAKSRSFDAECNAMKELRHRNLVKIISSCSNLDFKALVMEFMLNGSVDKWLYSYNYCLNFLQRLNIMIDVASALEYLHHGSSVPVVHCDLKPSNVLLDENMVAHVSDFGIAKLMDEGQSKTHTQTLATIGYLAPEYGSRGIVSVKGDVYSYGIMLMEIFTGKKPTDDMFVAELSLKTWI</sequence>
<keyword evidence="17" id="KW-0325">Glycoprotein</keyword>
<comment type="caution">
    <text evidence="21">The sequence shown here is derived from an EMBL/GenBank/DDBJ whole genome shotgun (WGS) entry which is preliminary data.</text>
</comment>
<dbReference type="Gene3D" id="3.30.200.20">
    <property type="entry name" value="Phosphorylase Kinase, domain 1"/>
    <property type="match status" value="1"/>
</dbReference>
<dbReference type="PANTHER" id="PTHR27008:SF585">
    <property type="entry name" value="PROTEIN KINASE DOMAIN-CONTAINING PROTEIN"/>
    <property type="match status" value="1"/>
</dbReference>